<evidence type="ECO:0000256" key="1">
    <source>
        <dbReference type="ARBA" id="ARBA00008984"/>
    </source>
</evidence>
<dbReference type="GeneID" id="42797504"/>
<organism evidence="3 4">
    <name type="scientific">Stygiolobus azoricus</name>
    <dbReference type="NCBI Taxonomy" id="41675"/>
    <lineage>
        <taxon>Archaea</taxon>
        <taxon>Thermoproteota</taxon>
        <taxon>Thermoprotei</taxon>
        <taxon>Sulfolobales</taxon>
        <taxon>Sulfolobaceae</taxon>
        <taxon>Stygiolobus</taxon>
    </lineage>
</organism>
<evidence type="ECO:0000259" key="2">
    <source>
        <dbReference type="Pfam" id="PF01206"/>
    </source>
</evidence>
<dbReference type="InterPro" id="IPR036868">
    <property type="entry name" value="TusA-like_sf"/>
</dbReference>
<dbReference type="InterPro" id="IPR001455">
    <property type="entry name" value="TusA-like"/>
</dbReference>
<dbReference type="OrthoDB" id="43656at2157"/>
<sequence>MSSYKIQKSLDLTGTSCAGPIGELSGVMDEIGVGEAVEVILGDEATKKDVVAWVTKKGYKVVSETKEGNKFKLIIQK</sequence>
<gene>
    <name evidence="3" type="ORF">D1868_00465</name>
</gene>
<dbReference type="Pfam" id="PF01206">
    <property type="entry name" value="TusA"/>
    <property type="match status" value="1"/>
</dbReference>
<feature type="domain" description="UPF0033" evidence="2">
    <location>
        <begin position="9"/>
        <end position="77"/>
    </location>
</feature>
<dbReference type="RefSeq" id="WP_156004804.1">
    <property type="nucleotide sequence ID" value="NZ_CP045483.1"/>
</dbReference>
<dbReference type="AlphaFoldDB" id="A0A650CL89"/>
<evidence type="ECO:0000313" key="4">
    <source>
        <dbReference type="Proteomes" id="UP000423396"/>
    </source>
</evidence>
<dbReference type="KEGG" id="sazo:D1868_00465"/>
<evidence type="ECO:0000313" key="3">
    <source>
        <dbReference type="EMBL" id="QGR18620.1"/>
    </source>
</evidence>
<name>A0A650CL89_9CREN</name>
<reference evidence="3 4" key="1">
    <citation type="submission" date="2019-10" db="EMBL/GenBank/DDBJ databases">
        <title>Genome Sequences from Six Type Strain Members of the Archaeal Family Sulfolobaceae: Acidianus ambivalens, Acidianus infernus, Metallosphaera prunae, Stygiolobus azoricus, Sulfolobus metallicus, and Sulfurisphaera ohwakuensis.</title>
        <authorList>
            <person name="Counts J.A."/>
            <person name="Kelly R.M."/>
        </authorList>
    </citation>
    <scope>NUCLEOTIDE SEQUENCE [LARGE SCALE GENOMIC DNA]</scope>
    <source>
        <strain evidence="3 4">FC6</strain>
    </source>
</reference>
<keyword evidence="4" id="KW-1185">Reference proteome</keyword>
<comment type="similarity">
    <text evidence="1">Belongs to the sulfur carrier protein TusA family.</text>
</comment>
<dbReference type="PANTHER" id="PTHR33279:SF6">
    <property type="entry name" value="SULFUR CARRIER PROTEIN YEDF-RELATED"/>
    <property type="match status" value="1"/>
</dbReference>
<dbReference type="Proteomes" id="UP000423396">
    <property type="component" value="Chromosome"/>
</dbReference>
<proteinExistence type="inferred from homology"/>
<protein>
    <submittedName>
        <fullName evidence="3">Response regulator SirA</fullName>
    </submittedName>
</protein>
<dbReference type="PANTHER" id="PTHR33279">
    <property type="entry name" value="SULFUR CARRIER PROTEIN YEDF-RELATED"/>
    <property type="match status" value="1"/>
</dbReference>
<dbReference type="EMBL" id="CP045483">
    <property type="protein sequence ID" value="QGR18620.1"/>
    <property type="molecule type" value="Genomic_DNA"/>
</dbReference>
<accession>A0A650CL89</accession>
<dbReference type="SUPFAM" id="SSF64307">
    <property type="entry name" value="SirA-like"/>
    <property type="match status" value="1"/>
</dbReference>
<dbReference type="Gene3D" id="3.30.110.40">
    <property type="entry name" value="TusA-like domain"/>
    <property type="match status" value="1"/>
</dbReference>